<dbReference type="CDD" id="cd00082">
    <property type="entry name" value="HisKA"/>
    <property type="match status" value="1"/>
</dbReference>
<evidence type="ECO:0000313" key="3">
    <source>
        <dbReference type="EMBL" id="MBE9668617.1"/>
    </source>
</evidence>
<dbReference type="InterPro" id="IPR003661">
    <property type="entry name" value="HisK_dim/P_dom"/>
</dbReference>
<reference evidence="3 4" key="1">
    <citation type="submission" date="2020-10" db="EMBL/GenBank/DDBJ databases">
        <title>Mucilaginibacter mali sp. nov., isolated from rhizosphere soil of apple orchard.</title>
        <authorList>
            <person name="Lee J.-S."/>
            <person name="Kim H.S."/>
            <person name="Kim J.-S."/>
        </authorList>
    </citation>
    <scope>NUCLEOTIDE SEQUENCE [LARGE SCALE GENOMIC DNA]</scope>
    <source>
        <strain evidence="3 4">KCTC 23157</strain>
    </source>
</reference>
<dbReference type="EMBL" id="JADFFM010000002">
    <property type="protein sequence ID" value="MBE9668617.1"/>
    <property type="molecule type" value="Genomic_DNA"/>
</dbReference>
<evidence type="ECO:0000313" key="4">
    <source>
        <dbReference type="Proteomes" id="UP000632774"/>
    </source>
</evidence>
<dbReference type="EC" id="2.7.13.3" evidence="2"/>
<keyword evidence="4" id="KW-1185">Reference proteome</keyword>
<name>A0ABR9XN16_9SPHI</name>
<organism evidence="3 4">
    <name type="scientific">Mucilaginibacter boryungensis</name>
    <dbReference type="NCBI Taxonomy" id="768480"/>
    <lineage>
        <taxon>Bacteria</taxon>
        <taxon>Pseudomonadati</taxon>
        <taxon>Bacteroidota</taxon>
        <taxon>Sphingobacteriia</taxon>
        <taxon>Sphingobacteriales</taxon>
        <taxon>Sphingobacteriaceae</taxon>
        <taxon>Mucilaginibacter</taxon>
    </lineage>
</organism>
<comment type="catalytic activity">
    <reaction evidence="1">
        <text>ATP + protein L-histidine = ADP + protein N-phospho-L-histidine.</text>
        <dbReference type="EC" id="2.7.13.3"/>
    </reaction>
</comment>
<evidence type="ECO:0000256" key="1">
    <source>
        <dbReference type="ARBA" id="ARBA00000085"/>
    </source>
</evidence>
<gene>
    <name evidence="3" type="ORF">IRJ18_19765</name>
</gene>
<dbReference type="Gene3D" id="1.10.287.130">
    <property type="match status" value="1"/>
</dbReference>
<dbReference type="SUPFAM" id="SSF47384">
    <property type="entry name" value="Homodimeric domain of signal transducing histidine kinase"/>
    <property type="match status" value="1"/>
</dbReference>
<accession>A0ABR9XN16</accession>
<evidence type="ECO:0000256" key="2">
    <source>
        <dbReference type="ARBA" id="ARBA00012438"/>
    </source>
</evidence>
<dbReference type="Proteomes" id="UP000632774">
    <property type="component" value="Unassembled WGS sequence"/>
</dbReference>
<comment type="caution">
    <text evidence="3">The sequence shown here is derived from an EMBL/GenBank/DDBJ whole genome shotgun (WGS) entry which is preliminary data.</text>
</comment>
<dbReference type="InterPro" id="IPR036097">
    <property type="entry name" value="HisK_dim/P_sf"/>
</dbReference>
<sequence>MEPEKNETVNIEVIRQLRHDIRNELSGMILCIEQLRYELANAPEDQQYYMKSISEGCIHIDKFLDDIGS</sequence>
<dbReference type="RefSeq" id="WP_194108009.1">
    <property type="nucleotide sequence ID" value="NZ_JADFFM010000002.1"/>
</dbReference>
<proteinExistence type="predicted"/>
<protein>
    <recommendedName>
        <fullName evidence="2">histidine kinase</fullName>
        <ecNumber evidence="2">2.7.13.3</ecNumber>
    </recommendedName>
</protein>